<feature type="binding site" evidence="8">
    <location>
        <position position="93"/>
    </location>
    <ligand>
        <name>substrate</name>
    </ligand>
</feature>
<feature type="binding site" evidence="8">
    <location>
        <begin position="153"/>
        <end position="156"/>
    </location>
    <ligand>
        <name>substrate</name>
    </ligand>
</feature>
<dbReference type="OrthoDB" id="9802969at2"/>
<keyword evidence="8" id="KW-0963">Cytoplasm</keyword>
<dbReference type="GO" id="GO:0005737">
    <property type="term" value="C:cytoplasm"/>
    <property type="evidence" value="ECO:0007669"/>
    <property type="project" value="UniProtKB-SubCell"/>
</dbReference>
<evidence type="ECO:0000256" key="2">
    <source>
        <dbReference type="ARBA" id="ARBA00006054"/>
    </source>
</evidence>
<comment type="caution">
    <text evidence="8">Lacks conserved residue(s) required for the propagation of feature annotation.</text>
</comment>
<protein>
    <recommendedName>
        <fullName evidence="3 8">L-lactate dehydrogenase</fullName>
        <shortName evidence="8">L-LDH</shortName>
        <ecNumber evidence="3 8">1.1.1.27</ecNumber>
    </recommendedName>
</protein>
<keyword evidence="6 8" id="KW-0520">NAD</keyword>
<feature type="binding site" evidence="8">
    <location>
        <position position="234"/>
    </location>
    <ligand>
        <name>substrate</name>
    </ligand>
</feature>
<organism evidence="13 14">
    <name type="scientific">Gracilibacillus orientalis</name>
    <dbReference type="NCBI Taxonomy" id="334253"/>
    <lineage>
        <taxon>Bacteria</taxon>
        <taxon>Bacillati</taxon>
        <taxon>Bacillota</taxon>
        <taxon>Bacilli</taxon>
        <taxon>Bacillales</taxon>
        <taxon>Bacillaceae</taxon>
        <taxon>Gracilibacillus</taxon>
    </lineage>
</organism>
<keyword evidence="8" id="KW-0597">Phosphoprotein</keyword>
<name>A0A1I4P2K4_9BACI</name>
<feature type="binding site" evidence="8">
    <location>
        <position position="19"/>
    </location>
    <ligand>
        <name>NAD(+)</name>
        <dbReference type="ChEBI" id="CHEBI:57540"/>
    </ligand>
</feature>
<evidence type="ECO:0000256" key="8">
    <source>
        <dbReference type="HAMAP-Rule" id="MF_00488"/>
    </source>
</evidence>
<feature type="binding site" evidence="8">
    <location>
        <begin position="125"/>
        <end position="128"/>
    </location>
    <ligand>
        <name>substrate</name>
    </ligand>
</feature>
<evidence type="ECO:0000256" key="3">
    <source>
        <dbReference type="ARBA" id="ARBA00012967"/>
    </source>
</evidence>
<feature type="binding site" evidence="8">
    <location>
        <position position="45"/>
    </location>
    <ligand>
        <name>NAD(+)</name>
        <dbReference type="ChEBI" id="CHEBI:57540"/>
    </ligand>
</feature>
<evidence type="ECO:0000256" key="1">
    <source>
        <dbReference type="ARBA" id="ARBA00004843"/>
    </source>
</evidence>
<comment type="function">
    <text evidence="8">Catalyzes the conversion of lactate to pyruvate.</text>
</comment>
<feature type="binding site" evidence="8 10">
    <location>
        <position position="40"/>
    </location>
    <ligand>
        <name>NAD(+)</name>
        <dbReference type="ChEBI" id="CHEBI:57540"/>
    </ligand>
</feature>
<keyword evidence="4 8" id="KW-0021">Allosteric enzyme</keyword>
<dbReference type="UniPathway" id="UPA00554">
    <property type="reaction ID" value="UER00611"/>
</dbReference>
<dbReference type="SUPFAM" id="SSF51735">
    <property type="entry name" value="NAD(P)-binding Rossmann-fold domains"/>
    <property type="match status" value="1"/>
</dbReference>
<dbReference type="InterPro" id="IPR036291">
    <property type="entry name" value="NAD(P)-bd_dom_sf"/>
</dbReference>
<comment type="subunit">
    <text evidence="8">Homotetramer.</text>
</comment>
<evidence type="ECO:0000259" key="12">
    <source>
        <dbReference type="Pfam" id="PF02866"/>
    </source>
</evidence>
<sequence>MPIRKTKLRKVVIIGTGFVGTSYAYALLNQGVVNELVLIDLDEAKAEGEARDLNHGMAFGNPMRIKAGDYEECHNADLVVITAGANQKPGETRLDLVTKNAKIFKGIVTKVMDVDFQGIFVVATNPVDILTHLTREISNLPKERVIGSGTILDTARFRYLLGEHFEVDARNVHAYIIGEHGDSELPVWSHVQIGGVPLGQYADIDNLYQNKDMIEIFENVRDAAYHIIERKGATYYGIGLGLVRLTKAILNNENAILTVSAKLEGQYGLNDLYIGVPALLNENGIREVIELDLTEKESQQLHESAAVIQEMIDTGMKAIN</sequence>
<evidence type="ECO:0000313" key="14">
    <source>
        <dbReference type="Proteomes" id="UP000198565"/>
    </source>
</evidence>
<dbReference type="AlphaFoldDB" id="A0A1I4P2K4"/>
<comment type="subcellular location">
    <subcellularLocation>
        <location evidence="8">Cytoplasm</location>
    </subcellularLocation>
</comment>
<dbReference type="CDD" id="cd05291">
    <property type="entry name" value="HicDH_like"/>
    <property type="match status" value="1"/>
</dbReference>
<dbReference type="GO" id="GO:0004459">
    <property type="term" value="F:L-lactate dehydrogenase (NAD+) activity"/>
    <property type="evidence" value="ECO:0007669"/>
    <property type="project" value="UniProtKB-UniRule"/>
</dbReference>
<evidence type="ECO:0000256" key="4">
    <source>
        <dbReference type="ARBA" id="ARBA00022533"/>
    </source>
</evidence>
<comment type="activity regulation">
    <text evidence="8">Allosterically activated by fructose 1,6-bisphosphate (FBP).</text>
</comment>
<dbReference type="InterPro" id="IPR001236">
    <property type="entry name" value="Lactate/malate_DH_N"/>
</dbReference>
<comment type="pathway">
    <text evidence="1 8">Fermentation; pyruvate fermentation to lactate; (S)-lactate from pyruvate: step 1/1.</text>
</comment>
<dbReference type="InterPro" id="IPR011304">
    <property type="entry name" value="L-lactate_DH"/>
</dbReference>
<dbReference type="Gene3D" id="3.40.50.720">
    <property type="entry name" value="NAD(P)-binding Rossmann-like Domain"/>
    <property type="match status" value="1"/>
</dbReference>
<feature type="binding site" evidence="8">
    <location>
        <position position="158"/>
    </location>
    <ligand>
        <name>beta-D-fructose 1,6-bisphosphate</name>
        <dbReference type="ChEBI" id="CHEBI:32966"/>
        <note>allosteric activator</note>
    </ligand>
</feature>
<dbReference type="HAMAP" id="MF_00488">
    <property type="entry name" value="Lactate_dehydrog"/>
    <property type="match status" value="1"/>
</dbReference>
<dbReference type="EC" id="1.1.1.27" evidence="3 8"/>
<dbReference type="InterPro" id="IPR018177">
    <property type="entry name" value="L-lactate_DH_AS"/>
</dbReference>
<evidence type="ECO:0000256" key="10">
    <source>
        <dbReference type="PIRSR" id="PIRSR000102-3"/>
    </source>
</evidence>
<feature type="binding site" evidence="8">
    <location>
        <position position="148"/>
    </location>
    <ligand>
        <name>NAD(+)</name>
        <dbReference type="ChEBI" id="CHEBI:57540"/>
    </ligand>
</feature>
<dbReference type="PANTHER" id="PTHR43128">
    <property type="entry name" value="L-2-HYDROXYCARBOXYLATE DEHYDROGENASE (NAD(P)(+))"/>
    <property type="match status" value="1"/>
</dbReference>
<dbReference type="SUPFAM" id="SSF56327">
    <property type="entry name" value="LDH C-terminal domain-like"/>
    <property type="match status" value="1"/>
</dbReference>
<feature type="binding site" evidence="8">
    <location>
        <position position="173"/>
    </location>
    <ligand>
        <name>beta-D-fructose 1,6-bisphosphate</name>
        <dbReference type="ChEBI" id="CHEBI:32966"/>
        <note>allosteric activator</note>
    </ligand>
</feature>
<dbReference type="NCBIfam" id="NF000824">
    <property type="entry name" value="PRK00066.1"/>
    <property type="match status" value="1"/>
</dbReference>
<dbReference type="RefSeq" id="WP_091484773.1">
    <property type="nucleotide sequence ID" value="NZ_FOTR01000010.1"/>
</dbReference>
<dbReference type="NCBIfam" id="NF004863">
    <property type="entry name" value="PRK06223.1"/>
    <property type="match status" value="1"/>
</dbReference>
<dbReference type="PANTHER" id="PTHR43128:SF16">
    <property type="entry name" value="L-LACTATE DEHYDROGENASE"/>
    <property type="match status" value="1"/>
</dbReference>
<dbReference type="GO" id="GO:0006089">
    <property type="term" value="P:lactate metabolic process"/>
    <property type="evidence" value="ECO:0007669"/>
    <property type="project" value="TreeGrafter"/>
</dbReference>
<dbReference type="PRINTS" id="PR00086">
    <property type="entry name" value="LLDHDRGNASE"/>
</dbReference>
<dbReference type="Proteomes" id="UP000198565">
    <property type="component" value="Unassembled WGS sequence"/>
</dbReference>
<dbReference type="GO" id="GO:0006096">
    <property type="term" value="P:glycolytic process"/>
    <property type="evidence" value="ECO:0007669"/>
    <property type="project" value="UniProtKB-UniRule"/>
</dbReference>
<dbReference type="STRING" id="334253.SAMN04487943_11034"/>
<evidence type="ECO:0000256" key="7">
    <source>
        <dbReference type="ARBA" id="ARBA00049258"/>
    </source>
</evidence>
<dbReference type="Pfam" id="PF00056">
    <property type="entry name" value="Ldh_1_N"/>
    <property type="match status" value="1"/>
</dbReference>
<feature type="binding site" evidence="8">
    <location>
        <begin position="123"/>
        <end position="125"/>
    </location>
    <ligand>
        <name>NAD(+)</name>
        <dbReference type="ChEBI" id="CHEBI:57540"/>
    </ligand>
</feature>
<feature type="binding site" evidence="10">
    <location>
        <position position="100"/>
    </location>
    <ligand>
        <name>NAD(+)</name>
        <dbReference type="ChEBI" id="CHEBI:57540"/>
    </ligand>
</feature>
<dbReference type="InterPro" id="IPR001557">
    <property type="entry name" value="L-lactate/malate_DH"/>
</dbReference>
<dbReference type="PROSITE" id="PS00064">
    <property type="entry name" value="L_LDH"/>
    <property type="match status" value="1"/>
</dbReference>
<dbReference type="PIRSF" id="PIRSF000102">
    <property type="entry name" value="Lac_mal_DH"/>
    <property type="match status" value="1"/>
</dbReference>
<dbReference type="FunFam" id="3.40.50.720:FF:000018">
    <property type="entry name" value="Malate dehydrogenase"/>
    <property type="match status" value="1"/>
</dbReference>
<dbReference type="Pfam" id="PF02866">
    <property type="entry name" value="Ldh_1_C"/>
    <property type="match status" value="1"/>
</dbReference>
<keyword evidence="5 8" id="KW-0560">Oxidoreductase</keyword>
<feature type="domain" description="Lactate/malate dehydrogenase C-terminal" evidence="12">
    <location>
        <begin position="150"/>
        <end position="317"/>
    </location>
</feature>
<feature type="binding site" evidence="8">
    <location>
        <position position="70"/>
    </location>
    <ligand>
        <name>NAD(+)</name>
        <dbReference type="ChEBI" id="CHEBI:57540"/>
    </ligand>
</feature>
<evidence type="ECO:0000259" key="11">
    <source>
        <dbReference type="Pfam" id="PF00056"/>
    </source>
</evidence>
<comment type="similarity">
    <text evidence="2 8">Belongs to the LDH/MDH superfamily. LDH family.</text>
</comment>
<feature type="binding site" evidence="8">
    <location>
        <position position="87"/>
    </location>
    <ligand>
        <name>substrate</name>
    </ligand>
</feature>
<evidence type="ECO:0000313" key="13">
    <source>
        <dbReference type="EMBL" id="SFM21876.1"/>
    </source>
</evidence>
<evidence type="ECO:0000256" key="9">
    <source>
        <dbReference type="PIRSR" id="PIRSR000102-1"/>
    </source>
</evidence>
<feature type="modified residue" description="Phosphotyrosine" evidence="8">
    <location>
        <position position="225"/>
    </location>
</feature>
<feature type="active site" description="Proton acceptor" evidence="8 9">
    <location>
        <position position="180"/>
    </location>
</feature>
<proteinExistence type="inferred from homology"/>
<feature type="domain" description="Lactate/malate dehydrogenase N-terminal" evidence="11">
    <location>
        <begin position="10"/>
        <end position="147"/>
    </location>
</feature>
<feature type="binding site" evidence="10">
    <location>
        <begin position="15"/>
        <end position="20"/>
    </location>
    <ligand>
        <name>NAD(+)</name>
        <dbReference type="ChEBI" id="CHEBI:57540"/>
    </ligand>
</feature>
<dbReference type="EMBL" id="FOTR01000010">
    <property type="protein sequence ID" value="SFM21876.1"/>
    <property type="molecule type" value="Genomic_DNA"/>
</dbReference>
<dbReference type="NCBIfam" id="TIGR01771">
    <property type="entry name" value="L-LDH-NAD"/>
    <property type="match status" value="1"/>
</dbReference>
<keyword evidence="14" id="KW-1185">Reference proteome</keyword>
<feature type="binding site" evidence="8">
    <location>
        <begin position="84"/>
        <end position="85"/>
    </location>
    <ligand>
        <name>NAD(+)</name>
        <dbReference type="ChEBI" id="CHEBI:57540"/>
    </ligand>
</feature>
<evidence type="ECO:0000256" key="6">
    <source>
        <dbReference type="ARBA" id="ARBA00023027"/>
    </source>
</evidence>
<reference evidence="14" key="1">
    <citation type="submission" date="2016-10" db="EMBL/GenBank/DDBJ databases">
        <authorList>
            <person name="Varghese N."/>
            <person name="Submissions S."/>
        </authorList>
    </citation>
    <scope>NUCLEOTIDE SEQUENCE [LARGE SCALE GENOMIC DNA]</scope>
    <source>
        <strain evidence="14">CGMCC 1.4250</strain>
    </source>
</reference>
<dbReference type="InterPro" id="IPR015955">
    <property type="entry name" value="Lactate_DH/Glyco_Ohase_4_C"/>
</dbReference>
<comment type="catalytic activity">
    <reaction evidence="7 8">
        <text>(S)-lactate + NAD(+) = pyruvate + NADH + H(+)</text>
        <dbReference type="Rhea" id="RHEA:23444"/>
        <dbReference type="ChEBI" id="CHEBI:15361"/>
        <dbReference type="ChEBI" id="CHEBI:15378"/>
        <dbReference type="ChEBI" id="CHEBI:16651"/>
        <dbReference type="ChEBI" id="CHEBI:57540"/>
        <dbReference type="ChEBI" id="CHEBI:57945"/>
        <dbReference type="EC" id="1.1.1.27"/>
    </reaction>
</comment>
<evidence type="ECO:0000256" key="5">
    <source>
        <dbReference type="ARBA" id="ARBA00023002"/>
    </source>
</evidence>
<dbReference type="InterPro" id="IPR022383">
    <property type="entry name" value="Lactate/malate_DH_C"/>
</dbReference>
<dbReference type="Gene3D" id="3.90.110.10">
    <property type="entry name" value="Lactate dehydrogenase/glycoside hydrolase, family 4, C-terminal"/>
    <property type="match status" value="1"/>
</dbReference>
<accession>A0A1I4P2K4</accession>
<gene>
    <name evidence="8" type="primary">ldh</name>
    <name evidence="13" type="ORF">SAMN04487943_11034</name>
</gene>